<comment type="cofactor">
    <cofactor evidence="1 5 7">
        <name>pyridoxal 5'-phosphate</name>
        <dbReference type="ChEBI" id="CHEBI:597326"/>
    </cofactor>
</comment>
<evidence type="ECO:0000256" key="7">
    <source>
        <dbReference type="RuleBase" id="RU004504"/>
    </source>
</evidence>
<dbReference type="InterPro" id="IPR015424">
    <property type="entry name" value="PyrdxlP-dep_Trfase"/>
</dbReference>
<dbReference type="InterPro" id="IPR020578">
    <property type="entry name" value="Aminotrans_V_PyrdxlP_BS"/>
</dbReference>
<dbReference type="EMBL" id="CP032125">
    <property type="protein sequence ID" value="AXX97155.1"/>
    <property type="molecule type" value="Genomic_DNA"/>
</dbReference>
<keyword evidence="9" id="KW-0808">Transferase</keyword>
<dbReference type="PANTHER" id="PTHR21152">
    <property type="entry name" value="AMINOTRANSFERASE CLASS V"/>
    <property type="match status" value="1"/>
</dbReference>
<dbReference type="GO" id="GO:0008453">
    <property type="term" value="F:alanine-glyoxylate transaminase activity"/>
    <property type="evidence" value="ECO:0007669"/>
    <property type="project" value="TreeGrafter"/>
</dbReference>
<dbReference type="PROSITE" id="PS00595">
    <property type="entry name" value="AA_TRANSFER_CLASS_5"/>
    <property type="match status" value="1"/>
</dbReference>
<dbReference type="Gene3D" id="3.90.1150.10">
    <property type="entry name" value="Aspartate Aminotransferase, domain 1"/>
    <property type="match status" value="1"/>
</dbReference>
<accession>A0A347UE77</accession>
<organism evidence="9 10">
    <name type="scientific">Profundibacter amoris</name>
    <dbReference type="NCBI Taxonomy" id="2171755"/>
    <lineage>
        <taxon>Bacteria</taxon>
        <taxon>Pseudomonadati</taxon>
        <taxon>Pseudomonadota</taxon>
        <taxon>Alphaproteobacteria</taxon>
        <taxon>Rhodobacterales</taxon>
        <taxon>Paracoccaceae</taxon>
        <taxon>Profundibacter</taxon>
    </lineage>
</organism>
<sequence length="399" mass="42705">MTLSHGRPYLAIPGPSVVPDRVLQAMHQPAPNIYGGALADTVRSIITDLKTVVRTQHQATIYIANGHGVWEAALANVLSRGDKVLVLATGLFGLGWANMAERLGAEVEILDYGNRSDIDLAQAEAVLRADTEGRIKAVMAVHVDTSTSVRNDIPALRAVMDRTGHDALLMVDCIASLGVERFEMDAWGVDVAVAASQKGIMVPPGLGFVFFNDKADAAREKVDLVSYYWDWRPRAQPEDFYQYFAGTAPTHHIFALREALDMLVHEEGVEAAWARHAKLAQAVWAAFDIWGARGPAELNIADADKRSHAVTAVRIGAPEGTALRDWVSEKAGVTLGIGIGMAPPGDPAWHGFFRIGHMGHVNAHMLLGVLGVIEAGMDALGIEHGDGALSAAARVVASA</sequence>
<protein>
    <submittedName>
        <fullName evidence="9">Alanine--glyoxylate aminotransferase family protein</fullName>
    </submittedName>
</protein>
<dbReference type="InterPro" id="IPR015421">
    <property type="entry name" value="PyrdxlP-dep_Trfase_major"/>
</dbReference>
<dbReference type="Gene3D" id="3.40.640.10">
    <property type="entry name" value="Type I PLP-dependent aspartate aminotransferase-like (Major domain)"/>
    <property type="match status" value="1"/>
</dbReference>
<dbReference type="FunFam" id="3.90.1150.10:FF:000204">
    <property type="entry name" value="Hypothetical aminotransferase"/>
    <property type="match status" value="1"/>
</dbReference>
<dbReference type="PIRSF" id="PIRSF000524">
    <property type="entry name" value="SPT"/>
    <property type="match status" value="1"/>
</dbReference>
<dbReference type="KEGG" id="pamo:BAR1_03935"/>
<gene>
    <name evidence="9" type="ORF">BAR1_03935</name>
</gene>
<keyword evidence="9" id="KW-0032">Aminotransferase</keyword>
<dbReference type="PANTHER" id="PTHR21152:SF40">
    <property type="entry name" value="ALANINE--GLYOXYLATE AMINOTRANSFERASE"/>
    <property type="match status" value="1"/>
</dbReference>
<evidence type="ECO:0000259" key="8">
    <source>
        <dbReference type="Pfam" id="PF00266"/>
    </source>
</evidence>
<feature type="modified residue" description="N6-(pyridoxal phosphate)lysine" evidence="5">
    <location>
        <position position="198"/>
    </location>
</feature>
<dbReference type="InterPro" id="IPR015422">
    <property type="entry name" value="PyrdxlP-dep_Trfase_small"/>
</dbReference>
<dbReference type="RefSeq" id="WP_118941813.1">
    <property type="nucleotide sequence ID" value="NZ_CP032125.1"/>
</dbReference>
<dbReference type="GO" id="GO:0004760">
    <property type="term" value="F:L-serine-pyruvate transaminase activity"/>
    <property type="evidence" value="ECO:0007669"/>
    <property type="project" value="TreeGrafter"/>
</dbReference>
<dbReference type="OrthoDB" id="389074at2"/>
<comment type="similarity">
    <text evidence="2 6">Belongs to the class-V pyridoxal-phosphate-dependent aminotransferase family.</text>
</comment>
<keyword evidence="10" id="KW-1185">Reference proteome</keyword>
<evidence type="ECO:0000256" key="3">
    <source>
        <dbReference type="ARBA" id="ARBA00022898"/>
    </source>
</evidence>
<dbReference type="GO" id="GO:0019265">
    <property type="term" value="P:glycine biosynthetic process, by transamination of glyoxylate"/>
    <property type="evidence" value="ECO:0007669"/>
    <property type="project" value="TreeGrafter"/>
</dbReference>
<name>A0A347UE77_9RHOB</name>
<dbReference type="Proteomes" id="UP000261704">
    <property type="component" value="Chromosome"/>
</dbReference>
<dbReference type="InterPro" id="IPR000192">
    <property type="entry name" value="Aminotrans_V_dom"/>
</dbReference>
<evidence type="ECO:0000313" key="9">
    <source>
        <dbReference type="EMBL" id="AXX97155.1"/>
    </source>
</evidence>
<dbReference type="AlphaFoldDB" id="A0A347UE77"/>
<feature type="domain" description="Aminotransferase class V" evidence="8">
    <location>
        <begin position="9"/>
        <end position="288"/>
    </location>
</feature>
<evidence type="ECO:0000256" key="6">
    <source>
        <dbReference type="RuleBase" id="RU004075"/>
    </source>
</evidence>
<proteinExistence type="inferred from homology"/>
<feature type="binding site" evidence="4">
    <location>
        <position position="354"/>
    </location>
    <ligand>
        <name>substrate</name>
    </ligand>
</feature>
<evidence type="ECO:0000313" key="10">
    <source>
        <dbReference type="Proteomes" id="UP000261704"/>
    </source>
</evidence>
<evidence type="ECO:0000256" key="5">
    <source>
        <dbReference type="PIRSR" id="PIRSR000524-50"/>
    </source>
</evidence>
<dbReference type="SUPFAM" id="SSF53383">
    <property type="entry name" value="PLP-dependent transferases"/>
    <property type="match status" value="1"/>
</dbReference>
<evidence type="ECO:0000256" key="1">
    <source>
        <dbReference type="ARBA" id="ARBA00001933"/>
    </source>
</evidence>
<dbReference type="Pfam" id="PF00266">
    <property type="entry name" value="Aminotran_5"/>
    <property type="match status" value="1"/>
</dbReference>
<evidence type="ECO:0000256" key="2">
    <source>
        <dbReference type="ARBA" id="ARBA00009236"/>
    </source>
</evidence>
<evidence type="ECO:0000256" key="4">
    <source>
        <dbReference type="PIRSR" id="PIRSR000524-1"/>
    </source>
</evidence>
<keyword evidence="3 5" id="KW-0663">Pyridoxal phosphate</keyword>
<dbReference type="InterPro" id="IPR024169">
    <property type="entry name" value="SP_NH2Trfase/AEP_transaminase"/>
</dbReference>
<reference evidence="9 10" key="1">
    <citation type="submission" date="2018-09" db="EMBL/GenBank/DDBJ databases">
        <title>Profundibacter amoris BAR1 gen. nov., sp. nov., a new member of the Roseobacter clade isolated at Lokis Castle Vent Field on the Arctic Mid-Oceanic Ridge.</title>
        <authorList>
            <person name="Le Moine Bauer S."/>
            <person name="Sjoeberg A.G."/>
            <person name="L'Haridon S."/>
            <person name="Stokke R."/>
            <person name="Roalkvam I."/>
            <person name="Steen I.H."/>
            <person name="Dahle H."/>
        </authorList>
    </citation>
    <scope>NUCLEOTIDE SEQUENCE [LARGE SCALE GENOMIC DNA]</scope>
    <source>
        <strain evidence="9 10">BAR1</strain>
    </source>
</reference>